<protein>
    <recommendedName>
        <fullName evidence="4">Exonuclease domain-containing protein</fullName>
    </recommendedName>
</protein>
<keyword evidence="1" id="KW-0540">Nuclease</keyword>
<gene>
    <name evidence="5" type="ORF">S01H4_39565</name>
</gene>
<dbReference type="InterPro" id="IPR036397">
    <property type="entry name" value="RNaseH_sf"/>
</dbReference>
<dbReference type="Gene3D" id="3.30.420.10">
    <property type="entry name" value="Ribonuclease H-like superfamily/Ribonuclease H"/>
    <property type="match status" value="1"/>
</dbReference>
<name>X1BX99_9ZZZZ</name>
<dbReference type="AlphaFoldDB" id="X1BX99"/>
<feature type="domain" description="Exonuclease" evidence="4">
    <location>
        <begin position="20"/>
        <end position="146"/>
    </location>
</feature>
<evidence type="ECO:0000256" key="1">
    <source>
        <dbReference type="ARBA" id="ARBA00022722"/>
    </source>
</evidence>
<evidence type="ECO:0000259" key="4">
    <source>
        <dbReference type="SMART" id="SM00479"/>
    </source>
</evidence>
<dbReference type="CDD" id="cd06127">
    <property type="entry name" value="DEDDh"/>
    <property type="match status" value="1"/>
</dbReference>
<dbReference type="GO" id="GO:0008408">
    <property type="term" value="F:3'-5' exonuclease activity"/>
    <property type="evidence" value="ECO:0007669"/>
    <property type="project" value="TreeGrafter"/>
</dbReference>
<evidence type="ECO:0000313" key="5">
    <source>
        <dbReference type="EMBL" id="GAH00416.1"/>
    </source>
</evidence>
<dbReference type="InterPro" id="IPR012337">
    <property type="entry name" value="RNaseH-like_sf"/>
</dbReference>
<dbReference type="SUPFAM" id="SSF53098">
    <property type="entry name" value="Ribonuclease H-like"/>
    <property type="match status" value="1"/>
</dbReference>
<dbReference type="InterPro" id="IPR013520">
    <property type="entry name" value="Ribonucl_H"/>
</dbReference>
<dbReference type="SMART" id="SM00479">
    <property type="entry name" value="EXOIII"/>
    <property type="match status" value="1"/>
</dbReference>
<sequence length="147" mass="16544">MENDQEIAAQWARSLLKREDWVILDTETTGLSEIDEIIQVAIIAHDGSRLLDTLVRPKQPISAAAIAVHGITNATLVEAPPFSEIYEQLKAVISGKTIVIYNAPFDLRLLNQTIKKYHLPQIEINPEQVECAMLKYSAWKGEIWIHG</sequence>
<evidence type="ECO:0000256" key="2">
    <source>
        <dbReference type="ARBA" id="ARBA00022801"/>
    </source>
</evidence>
<proteinExistence type="predicted"/>
<organism evidence="5">
    <name type="scientific">marine sediment metagenome</name>
    <dbReference type="NCBI Taxonomy" id="412755"/>
    <lineage>
        <taxon>unclassified sequences</taxon>
        <taxon>metagenomes</taxon>
        <taxon>ecological metagenomes</taxon>
    </lineage>
</organism>
<dbReference type="EMBL" id="BART01021452">
    <property type="protein sequence ID" value="GAH00416.1"/>
    <property type="molecule type" value="Genomic_DNA"/>
</dbReference>
<dbReference type="Pfam" id="PF00929">
    <property type="entry name" value="RNase_T"/>
    <property type="match status" value="1"/>
</dbReference>
<dbReference type="PANTHER" id="PTHR30231:SF4">
    <property type="entry name" value="PROTEIN NEN2"/>
    <property type="match status" value="1"/>
</dbReference>
<feature type="non-terminal residue" evidence="5">
    <location>
        <position position="147"/>
    </location>
</feature>
<keyword evidence="3" id="KW-0269">Exonuclease</keyword>
<dbReference type="GO" id="GO:0003676">
    <property type="term" value="F:nucleic acid binding"/>
    <property type="evidence" value="ECO:0007669"/>
    <property type="project" value="InterPro"/>
</dbReference>
<keyword evidence="2" id="KW-0378">Hydrolase</keyword>
<reference evidence="5" key="1">
    <citation type="journal article" date="2014" name="Front. Microbiol.">
        <title>High frequency of phylogenetically diverse reductive dehalogenase-homologous genes in deep subseafloor sedimentary metagenomes.</title>
        <authorList>
            <person name="Kawai M."/>
            <person name="Futagami T."/>
            <person name="Toyoda A."/>
            <person name="Takaki Y."/>
            <person name="Nishi S."/>
            <person name="Hori S."/>
            <person name="Arai W."/>
            <person name="Tsubouchi T."/>
            <person name="Morono Y."/>
            <person name="Uchiyama I."/>
            <person name="Ito T."/>
            <person name="Fujiyama A."/>
            <person name="Inagaki F."/>
            <person name="Takami H."/>
        </authorList>
    </citation>
    <scope>NUCLEOTIDE SEQUENCE</scope>
    <source>
        <strain evidence="5">Expedition CK06-06</strain>
    </source>
</reference>
<comment type="caution">
    <text evidence="5">The sequence shown here is derived from an EMBL/GenBank/DDBJ whole genome shotgun (WGS) entry which is preliminary data.</text>
</comment>
<evidence type="ECO:0000256" key="3">
    <source>
        <dbReference type="ARBA" id="ARBA00022839"/>
    </source>
</evidence>
<accession>X1BX99</accession>
<dbReference type="PANTHER" id="PTHR30231">
    <property type="entry name" value="DNA POLYMERASE III SUBUNIT EPSILON"/>
    <property type="match status" value="1"/>
</dbReference>